<gene>
    <name evidence="2" type="ORF">BDK51DRAFT_38408</name>
</gene>
<evidence type="ECO:0000313" key="3">
    <source>
        <dbReference type="Proteomes" id="UP000269721"/>
    </source>
</evidence>
<feature type="compositionally biased region" description="Basic and acidic residues" evidence="1">
    <location>
        <begin position="190"/>
        <end position="199"/>
    </location>
</feature>
<evidence type="ECO:0000313" key="2">
    <source>
        <dbReference type="EMBL" id="RKO87114.1"/>
    </source>
</evidence>
<protein>
    <submittedName>
        <fullName evidence="2">Uncharacterized protein</fullName>
    </submittedName>
</protein>
<proteinExistence type="predicted"/>
<feature type="compositionally biased region" description="Polar residues" evidence="1">
    <location>
        <begin position="214"/>
        <end position="223"/>
    </location>
</feature>
<dbReference type="AlphaFoldDB" id="A0A4P9W4I7"/>
<organism evidence="2 3">
    <name type="scientific">Blyttiomyces helicus</name>
    <dbReference type="NCBI Taxonomy" id="388810"/>
    <lineage>
        <taxon>Eukaryota</taxon>
        <taxon>Fungi</taxon>
        <taxon>Fungi incertae sedis</taxon>
        <taxon>Chytridiomycota</taxon>
        <taxon>Chytridiomycota incertae sedis</taxon>
        <taxon>Chytridiomycetes</taxon>
        <taxon>Chytridiomycetes incertae sedis</taxon>
        <taxon>Blyttiomyces</taxon>
    </lineage>
</organism>
<sequence>MTLADRDPFNPLSLSQYKTITQLKAAAAEGRERAIESERRANGASAWMHQLKRERLDVDAVLLNLVTVFLMDGLGVAASRIAQLSETVRVAGLAGICHFPIYMNKACGCYAQTGRTLSYYPPLVSKPLAFTSGWDRRGKWMRPCHLACGVGGGAHLTLLDHSTDPPAPVTGQSFLLPLTQSKRTMPPKPAKPDPVKDVESSEDEAEKSSDENELTSNTVTKASSVCGASGGDREGSFKKAKASCLPASRRSLWEGLNEKHVQSRSHGTRHYFAERKLSDPTLATPSAPLLSSKTARGWPPSLPGLPYPCLLPPDKKHCKMFAAASRAMRSSARASAALPKVCLMTLDPAAEGSLLRLLLRGKMSLFGRE</sequence>
<dbReference type="Proteomes" id="UP000269721">
    <property type="component" value="Unassembled WGS sequence"/>
</dbReference>
<dbReference type="EMBL" id="KZ997673">
    <property type="protein sequence ID" value="RKO87114.1"/>
    <property type="molecule type" value="Genomic_DNA"/>
</dbReference>
<feature type="region of interest" description="Disordered" evidence="1">
    <location>
        <begin position="178"/>
        <end position="239"/>
    </location>
</feature>
<name>A0A4P9W4I7_9FUNG</name>
<reference evidence="3" key="1">
    <citation type="journal article" date="2018" name="Nat. Microbiol.">
        <title>Leveraging single-cell genomics to expand the fungal tree of life.</title>
        <authorList>
            <person name="Ahrendt S.R."/>
            <person name="Quandt C.A."/>
            <person name="Ciobanu D."/>
            <person name="Clum A."/>
            <person name="Salamov A."/>
            <person name="Andreopoulos B."/>
            <person name="Cheng J.F."/>
            <person name="Woyke T."/>
            <person name="Pelin A."/>
            <person name="Henrissat B."/>
            <person name="Reynolds N.K."/>
            <person name="Benny G.L."/>
            <person name="Smith M.E."/>
            <person name="James T.Y."/>
            <person name="Grigoriev I.V."/>
        </authorList>
    </citation>
    <scope>NUCLEOTIDE SEQUENCE [LARGE SCALE GENOMIC DNA]</scope>
</reference>
<evidence type="ECO:0000256" key="1">
    <source>
        <dbReference type="SAM" id="MobiDB-lite"/>
    </source>
</evidence>
<accession>A0A4P9W4I7</accession>
<keyword evidence="3" id="KW-1185">Reference proteome</keyword>